<sequence>MDKIFKDQICWEIDVFIDDMVEKSPYESQHCEALASVFATLLRHKLRRGYIKAQVLADFITKLTSTGEDKQESNDWTLLVDGTSNQMGSGAEYEALLVGMKLAKELWAKVLIAKSDSQLMIGQMNEEYQAKDP</sequence>
<organism evidence="2 3">
    <name type="scientific">Mucuna pruriens</name>
    <name type="common">Velvet bean</name>
    <name type="synonym">Dolichos pruriens</name>
    <dbReference type="NCBI Taxonomy" id="157652"/>
    <lineage>
        <taxon>Eukaryota</taxon>
        <taxon>Viridiplantae</taxon>
        <taxon>Streptophyta</taxon>
        <taxon>Embryophyta</taxon>
        <taxon>Tracheophyta</taxon>
        <taxon>Spermatophyta</taxon>
        <taxon>Magnoliopsida</taxon>
        <taxon>eudicotyledons</taxon>
        <taxon>Gunneridae</taxon>
        <taxon>Pentapetalae</taxon>
        <taxon>rosids</taxon>
        <taxon>fabids</taxon>
        <taxon>Fabales</taxon>
        <taxon>Fabaceae</taxon>
        <taxon>Papilionoideae</taxon>
        <taxon>50 kb inversion clade</taxon>
        <taxon>NPAAA clade</taxon>
        <taxon>indigoferoid/millettioid clade</taxon>
        <taxon>Phaseoleae</taxon>
        <taxon>Mucuna</taxon>
    </lineage>
</organism>
<dbReference type="InterPro" id="IPR043128">
    <property type="entry name" value="Rev_trsase/Diguanyl_cyclase"/>
</dbReference>
<dbReference type="InterPro" id="IPR043502">
    <property type="entry name" value="DNA/RNA_pol_sf"/>
</dbReference>
<dbReference type="Gene3D" id="3.30.420.10">
    <property type="entry name" value="Ribonuclease H-like superfamily/Ribonuclease H"/>
    <property type="match status" value="1"/>
</dbReference>
<feature type="domain" description="RNase H type-1" evidence="1">
    <location>
        <begin position="85"/>
        <end position="129"/>
    </location>
</feature>
<dbReference type="SUPFAM" id="SSF56672">
    <property type="entry name" value="DNA/RNA polymerases"/>
    <property type="match status" value="1"/>
</dbReference>
<proteinExistence type="predicted"/>
<dbReference type="PANTHER" id="PTHR48475">
    <property type="entry name" value="RIBONUCLEASE H"/>
    <property type="match status" value="1"/>
</dbReference>
<dbReference type="Proteomes" id="UP000257109">
    <property type="component" value="Unassembled WGS sequence"/>
</dbReference>
<reference evidence="2" key="1">
    <citation type="submission" date="2018-05" db="EMBL/GenBank/DDBJ databases">
        <title>Draft genome of Mucuna pruriens seed.</title>
        <authorList>
            <person name="Nnadi N.E."/>
            <person name="Vos R."/>
            <person name="Hasami M.H."/>
            <person name="Devisetty U.K."/>
            <person name="Aguiy J.C."/>
        </authorList>
    </citation>
    <scope>NUCLEOTIDE SEQUENCE [LARGE SCALE GENOMIC DNA]</scope>
    <source>
        <strain evidence="2">JCA_2017</strain>
    </source>
</reference>
<keyword evidence="3" id="KW-1185">Reference proteome</keyword>
<dbReference type="AlphaFoldDB" id="A0A371EMR8"/>
<comment type="caution">
    <text evidence="2">The sequence shown here is derived from an EMBL/GenBank/DDBJ whole genome shotgun (WGS) entry which is preliminary data.</text>
</comment>
<protein>
    <recommendedName>
        <fullName evidence="1">RNase H type-1 domain-containing protein</fullName>
    </recommendedName>
</protein>
<dbReference type="GO" id="GO:0004523">
    <property type="term" value="F:RNA-DNA hybrid ribonuclease activity"/>
    <property type="evidence" value="ECO:0007669"/>
    <property type="project" value="InterPro"/>
</dbReference>
<accession>A0A371EMR8</accession>
<dbReference type="GO" id="GO:0003676">
    <property type="term" value="F:nucleic acid binding"/>
    <property type="evidence" value="ECO:0007669"/>
    <property type="project" value="InterPro"/>
</dbReference>
<dbReference type="Gene3D" id="3.30.70.270">
    <property type="match status" value="1"/>
</dbReference>
<feature type="non-terminal residue" evidence="2">
    <location>
        <position position="1"/>
    </location>
</feature>
<dbReference type="InterPro" id="IPR002156">
    <property type="entry name" value="RNaseH_domain"/>
</dbReference>
<gene>
    <name evidence="2" type="ORF">CR513_53799</name>
</gene>
<dbReference type="Pfam" id="PF13456">
    <property type="entry name" value="RVT_3"/>
    <property type="match status" value="1"/>
</dbReference>
<dbReference type="EMBL" id="QJKJ01013037">
    <property type="protein sequence ID" value="RDX67338.1"/>
    <property type="molecule type" value="Genomic_DNA"/>
</dbReference>
<dbReference type="OrthoDB" id="1730596at2759"/>
<evidence type="ECO:0000313" key="3">
    <source>
        <dbReference type="Proteomes" id="UP000257109"/>
    </source>
</evidence>
<name>A0A371EMR8_MUCPR</name>
<dbReference type="PANTHER" id="PTHR48475:SF2">
    <property type="entry name" value="RIBONUCLEASE H"/>
    <property type="match status" value="1"/>
</dbReference>
<evidence type="ECO:0000313" key="2">
    <source>
        <dbReference type="EMBL" id="RDX67338.1"/>
    </source>
</evidence>
<evidence type="ECO:0000259" key="1">
    <source>
        <dbReference type="Pfam" id="PF13456"/>
    </source>
</evidence>
<dbReference type="InterPro" id="IPR036397">
    <property type="entry name" value="RNaseH_sf"/>
</dbReference>